<dbReference type="EMBL" id="RCHS01000098">
    <property type="protein sequence ID" value="RMX60883.1"/>
    <property type="molecule type" value="Genomic_DNA"/>
</dbReference>
<protein>
    <submittedName>
        <fullName evidence="1">Uncharacterized protein</fullName>
    </submittedName>
</protein>
<comment type="caution">
    <text evidence="1">The sequence shown here is derived from an EMBL/GenBank/DDBJ whole genome shotgun (WGS) entry which is preliminary data.</text>
</comment>
<organism evidence="1 2">
    <name type="scientific">Pocillopora damicornis</name>
    <name type="common">Cauliflower coral</name>
    <name type="synonym">Millepora damicornis</name>
    <dbReference type="NCBI Taxonomy" id="46731"/>
    <lineage>
        <taxon>Eukaryota</taxon>
        <taxon>Metazoa</taxon>
        <taxon>Cnidaria</taxon>
        <taxon>Anthozoa</taxon>
        <taxon>Hexacorallia</taxon>
        <taxon>Scleractinia</taxon>
        <taxon>Astrocoeniina</taxon>
        <taxon>Pocilloporidae</taxon>
        <taxon>Pocillopora</taxon>
    </lineage>
</organism>
<name>A0A3M6V4J0_POCDA</name>
<reference evidence="1 2" key="1">
    <citation type="journal article" date="2018" name="Sci. Rep.">
        <title>Comparative analysis of the Pocillopora damicornis genome highlights role of immune system in coral evolution.</title>
        <authorList>
            <person name="Cunning R."/>
            <person name="Bay R.A."/>
            <person name="Gillette P."/>
            <person name="Baker A.C."/>
            <person name="Traylor-Knowles N."/>
        </authorList>
    </citation>
    <scope>NUCLEOTIDE SEQUENCE [LARGE SCALE GENOMIC DNA]</scope>
    <source>
        <strain evidence="1">RSMAS</strain>
        <tissue evidence="1">Whole animal</tissue>
    </source>
</reference>
<evidence type="ECO:0000313" key="2">
    <source>
        <dbReference type="Proteomes" id="UP000275408"/>
    </source>
</evidence>
<sequence length="130" mass="14874">MASLQRSKRSDNKQCAVEVSWNLSRLWTDEHIDTLGVSAIRDRTRLQLIFRNFEENSTGTPISVEERTSGVTDALLQEPDITENVEKIMTFASEEGNKPLGIFMQKDSEFLSFPTMFTCKNEKKNLQRGI</sequence>
<gene>
    <name evidence="1" type="ORF">pdam_00003443</name>
</gene>
<dbReference type="Proteomes" id="UP000275408">
    <property type="component" value="Unassembled WGS sequence"/>
</dbReference>
<accession>A0A3M6V4J0</accession>
<evidence type="ECO:0000313" key="1">
    <source>
        <dbReference type="EMBL" id="RMX60883.1"/>
    </source>
</evidence>
<dbReference type="AlphaFoldDB" id="A0A3M6V4J0"/>
<keyword evidence="2" id="KW-1185">Reference proteome</keyword>
<proteinExistence type="predicted"/>